<organism evidence="2 3">
    <name type="scientific">Alteromonas lipolytica</name>
    <dbReference type="NCBI Taxonomy" id="1856405"/>
    <lineage>
        <taxon>Bacteria</taxon>
        <taxon>Pseudomonadati</taxon>
        <taxon>Pseudomonadota</taxon>
        <taxon>Gammaproteobacteria</taxon>
        <taxon>Alteromonadales</taxon>
        <taxon>Alteromonadaceae</taxon>
        <taxon>Alteromonas/Salinimonas group</taxon>
        <taxon>Alteromonas</taxon>
    </lineage>
</organism>
<dbReference type="Proteomes" id="UP000176037">
    <property type="component" value="Unassembled WGS sequence"/>
</dbReference>
<sequence>MKLYGSTTSPYVRRIRLLLAGKDYEFINMDIFAGPGRELLRVKNPALKVPMLEDGDLLIYDSRVIFRFLNEKLAMAPLTWAQENSLTLIDAANDTFVQLMMLKRSDIANQPDKLFFKLNNERVDTLLQTLNKGIEAGDFARWEYPAICLFCLIDWVIFRELADFAAYPELQAFWQQHQQEADVAITDPRV</sequence>
<comment type="caution">
    <text evidence="2">The sequence shown here is derived from an EMBL/GenBank/DDBJ whole genome shotgun (WGS) entry which is preliminary data.</text>
</comment>
<dbReference type="EMBL" id="MJIC01000016">
    <property type="protein sequence ID" value="OFI32742.1"/>
    <property type="molecule type" value="Genomic_DNA"/>
</dbReference>
<reference evidence="2 3" key="1">
    <citation type="submission" date="2016-09" db="EMBL/GenBank/DDBJ databases">
        <title>Alteromonas lipolytica, a new species isolated from sea water.</title>
        <authorList>
            <person name="Wu Y.-H."/>
            <person name="Cheng H."/>
            <person name="Xu X.-W."/>
        </authorList>
    </citation>
    <scope>NUCLEOTIDE SEQUENCE [LARGE SCALE GENOMIC DNA]</scope>
    <source>
        <strain evidence="2 3">JW12</strain>
    </source>
</reference>
<dbReference type="Pfam" id="PF13417">
    <property type="entry name" value="GST_N_3"/>
    <property type="match status" value="1"/>
</dbReference>
<proteinExistence type="predicted"/>
<dbReference type="AlphaFoldDB" id="A0A1E8F9Z9"/>
<dbReference type="STRING" id="1856405.BFC17_06215"/>
<dbReference type="InterPro" id="IPR036282">
    <property type="entry name" value="Glutathione-S-Trfase_C_sf"/>
</dbReference>
<accession>A0A1E8F9Z9</accession>
<evidence type="ECO:0000313" key="3">
    <source>
        <dbReference type="Proteomes" id="UP000176037"/>
    </source>
</evidence>
<dbReference type="PANTHER" id="PTHR43968">
    <property type="match status" value="1"/>
</dbReference>
<dbReference type="PANTHER" id="PTHR43968:SF6">
    <property type="entry name" value="GLUTATHIONE S-TRANSFERASE OMEGA"/>
    <property type="match status" value="1"/>
</dbReference>
<name>A0A1E8F9Z9_9ALTE</name>
<dbReference type="PROSITE" id="PS50404">
    <property type="entry name" value="GST_NTER"/>
    <property type="match status" value="1"/>
</dbReference>
<keyword evidence="3" id="KW-1185">Reference proteome</keyword>
<dbReference type="GO" id="GO:0005737">
    <property type="term" value="C:cytoplasm"/>
    <property type="evidence" value="ECO:0007669"/>
    <property type="project" value="TreeGrafter"/>
</dbReference>
<feature type="domain" description="GST N-terminal" evidence="1">
    <location>
        <begin position="1"/>
        <end position="77"/>
    </location>
</feature>
<dbReference type="InterPro" id="IPR050983">
    <property type="entry name" value="GST_Omega/HSP26"/>
</dbReference>
<dbReference type="GO" id="GO:0016740">
    <property type="term" value="F:transferase activity"/>
    <property type="evidence" value="ECO:0007669"/>
    <property type="project" value="UniProtKB-KW"/>
</dbReference>
<dbReference type="InterPro" id="IPR004045">
    <property type="entry name" value="Glutathione_S-Trfase_N"/>
</dbReference>
<evidence type="ECO:0000259" key="1">
    <source>
        <dbReference type="PROSITE" id="PS50404"/>
    </source>
</evidence>
<dbReference type="OrthoDB" id="8634103at2"/>
<keyword evidence="2" id="KW-0808">Transferase</keyword>
<dbReference type="SUPFAM" id="SSF52833">
    <property type="entry name" value="Thioredoxin-like"/>
    <property type="match status" value="1"/>
</dbReference>
<dbReference type="InterPro" id="IPR036249">
    <property type="entry name" value="Thioredoxin-like_sf"/>
</dbReference>
<dbReference type="RefSeq" id="WP_070178270.1">
    <property type="nucleotide sequence ID" value="NZ_BMJR01000005.1"/>
</dbReference>
<gene>
    <name evidence="2" type="ORF">BFC17_06215</name>
</gene>
<dbReference type="SUPFAM" id="SSF47616">
    <property type="entry name" value="GST C-terminal domain-like"/>
    <property type="match status" value="1"/>
</dbReference>
<protein>
    <submittedName>
        <fullName evidence="2">Glutathione S-transferase</fullName>
    </submittedName>
</protein>
<evidence type="ECO:0000313" key="2">
    <source>
        <dbReference type="EMBL" id="OFI32742.1"/>
    </source>
</evidence>
<dbReference type="Gene3D" id="1.20.1050.10">
    <property type="match status" value="1"/>
</dbReference>
<dbReference type="Gene3D" id="3.40.30.10">
    <property type="entry name" value="Glutaredoxin"/>
    <property type="match status" value="1"/>
</dbReference>